<evidence type="ECO:0000256" key="4">
    <source>
        <dbReference type="ARBA" id="ARBA00023136"/>
    </source>
</evidence>
<keyword evidence="3 5" id="KW-1133">Transmembrane helix</keyword>
<dbReference type="EMBL" id="JAFIRN010000003">
    <property type="protein sequence ID" value="KAG5851540.1"/>
    <property type="molecule type" value="Genomic_DNA"/>
</dbReference>
<accession>A0A9D3MMR3</accession>
<comment type="caution">
    <text evidence="6">The sequence shown here is derived from an EMBL/GenBank/DDBJ whole genome shotgun (WGS) entry which is preliminary data.</text>
</comment>
<keyword evidence="7" id="KW-1185">Reference proteome</keyword>
<dbReference type="SUPFAM" id="SSF103473">
    <property type="entry name" value="MFS general substrate transporter"/>
    <property type="match status" value="1"/>
</dbReference>
<sequence>MCLMALGQVFTICQAFFLAVVGLKPQYRWDLVGQLNDSRDNDRSFRHWLREASETEVHVHLHFNDSRTSIVSEELPNFPEAHCRGTLFRIVGSMSYYGLTLNVENLGGNLFLNLALSGLAELPSYPLSHYLIDTRLFVVVTSLLGKAAISSAYSILFIITSELYPTVLRNTRMGVCSMASRIGGLLAPFVPSLKSVHLALPFVVFGAAAVSSGMLSLVLPETLHQTLPDGLSDLHITSGNVAYNKLENPLAILILPNPDGTSHHHTPQVLLSRGWNLRA</sequence>
<proteinExistence type="predicted"/>
<feature type="transmembrane region" description="Helical" evidence="5">
    <location>
        <begin position="136"/>
        <end position="159"/>
    </location>
</feature>
<evidence type="ECO:0000313" key="6">
    <source>
        <dbReference type="EMBL" id="KAG5851540.1"/>
    </source>
</evidence>
<dbReference type="PANTHER" id="PTHR24064">
    <property type="entry name" value="SOLUTE CARRIER FAMILY 22 MEMBER"/>
    <property type="match status" value="1"/>
</dbReference>
<keyword evidence="2 5" id="KW-0812">Transmembrane</keyword>
<evidence type="ECO:0000256" key="2">
    <source>
        <dbReference type="ARBA" id="ARBA00022692"/>
    </source>
</evidence>
<dbReference type="Proteomes" id="UP001044222">
    <property type="component" value="Unassembled WGS sequence"/>
</dbReference>
<evidence type="ECO:0000256" key="5">
    <source>
        <dbReference type="SAM" id="Phobius"/>
    </source>
</evidence>
<dbReference type="Gene3D" id="1.20.1250.20">
    <property type="entry name" value="MFS general substrate transporter like domains"/>
    <property type="match status" value="1"/>
</dbReference>
<comment type="subcellular location">
    <subcellularLocation>
        <location evidence="1">Membrane</location>
        <topology evidence="1">Multi-pass membrane protein</topology>
    </subcellularLocation>
</comment>
<protein>
    <recommendedName>
        <fullName evidence="8">Major facilitator superfamily (MFS) profile domain-containing protein</fullName>
    </recommendedName>
</protein>
<evidence type="ECO:0000256" key="1">
    <source>
        <dbReference type="ARBA" id="ARBA00004141"/>
    </source>
</evidence>
<evidence type="ECO:0008006" key="8">
    <source>
        <dbReference type="Google" id="ProtNLM"/>
    </source>
</evidence>
<gene>
    <name evidence="6" type="ORF">ANANG_G00052770</name>
</gene>
<organism evidence="6 7">
    <name type="scientific">Anguilla anguilla</name>
    <name type="common">European freshwater eel</name>
    <name type="synonym">Muraena anguilla</name>
    <dbReference type="NCBI Taxonomy" id="7936"/>
    <lineage>
        <taxon>Eukaryota</taxon>
        <taxon>Metazoa</taxon>
        <taxon>Chordata</taxon>
        <taxon>Craniata</taxon>
        <taxon>Vertebrata</taxon>
        <taxon>Euteleostomi</taxon>
        <taxon>Actinopterygii</taxon>
        <taxon>Neopterygii</taxon>
        <taxon>Teleostei</taxon>
        <taxon>Anguilliformes</taxon>
        <taxon>Anguillidae</taxon>
        <taxon>Anguilla</taxon>
    </lineage>
</organism>
<dbReference type="GO" id="GO:0016020">
    <property type="term" value="C:membrane"/>
    <property type="evidence" value="ECO:0007669"/>
    <property type="project" value="UniProtKB-SubCell"/>
</dbReference>
<feature type="transmembrane region" description="Helical" evidence="5">
    <location>
        <begin position="6"/>
        <end position="23"/>
    </location>
</feature>
<evidence type="ECO:0000256" key="3">
    <source>
        <dbReference type="ARBA" id="ARBA00022989"/>
    </source>
</evidence>
<keyword evidence="4 5" id="KW-0472">Membrane</keyword>
<feature type="transmembrane region" description="Helical" evidence="5">
    <location>
        <begin position="198"/>
        <end position="219"/>
    </location>
</feature>
<name>A0A9D3MMR3_ANGAN</name>
<dbReference type="InterPro" id="IPR036259">
    <property type="entry name" value="MFS_trans_sf"/>
</dbReference>
<reference evidence="6" key="1">
    <citation type="submission" date="2021-01" db="EMBL/GenBank/DDBJ databases">
        <title>A chromosome-scale assembly of European eel, Anguilla anguilla.</title>
        <authorList>
            <person name="Henkel C."/>
            <person name="Jong-Raadsen S.A."/>
            <person name="Dufour S."/>
            <person name="Weltzien F.-A."/>
            <person name="Palstra A.P."/>
            <person name="Pelster B."/>
            <person name="Spaink H.P."/>
            <person name="Van Den Thillart G.E."/>
            <person name="Jansen H."/>
            <person name="Zahm M."/>
            <person name="Klopp C."/>
            <person name="Cedric C."/>
            <person name="Louis A."/>
            <person name="Berthelot C."/>
            <person name="Parey E."/>
            <person name="Roest Crollius H."/>
            <person name="Montfort J."/>
            <person name="Robinson-Rechavi M."/>
            <person name="Bucao C."/>
            <person name="Bouchez O."/>
            <person name="Gislard M."/>
            <person name="Lluch J."/>
            <person name="Milhes M."/>
            <person name="Lampietro C."/>
            <person name="Lopez Roques C."/>
            <person name="Donnadieu C."/>
            <person name="Braasch I."/>
            <person name="Desvignes T."/>
            <person name="Postlethwait J."/>
            <person name="Bobe J."/>
            <person name="Guiguen Y."/>
            <person name="Dirks R."/>
        </authorList>
    </citation>
    <scope>NUCLEOTIDE SEQUENCE</scope>
    <source>
        <strain evidence="6">Tag_6206</strain>
        <tissue evidence="6">Liver</tissue>
    </source>
</reference>
<dbReference type="AlphaFoldDB" id="A0A9D3MMR3"/>
<evidence type="ECO:0000313" key="7">
    <source>
        <dbReference type="Proteomes" id="UP001044222"/>
    </source>
</evidence>